<dbReference type="OrthoDB" id="9815670at2"/>
<dbReference type="PANTHER" id="PTHR30383:SF26">
    <property type="entry name" value="SGNH HYDROLASE-TYPE ESTERASE DOMAIN-CONTAINING PROTEIN"/>
    <property type="match status" value="1"/>
</dbReference>
<dbReference type="InterPro" id="IPR013830">
    <property type="entry name" value="SGNH_hydro"/>
</dbReference>
<evidence type="ECO:0000313" key="3">
    <source>
        <dbReference type="EMBL" id="QDV38831.1"/>
    </source>
</evidence>
<dbReference type="GO" id="GO:0004622">
    <property type="term" value="F:phosphatidylcholine lysophospholipase activity"/>
    <property type="evidence" value="ECO:0007669"/>
    <property type="project" value="TreeGrafter"/>
</dbReference>
<feature type="domain" description="SGNH hydrolase-type esterase" evidence="2">
    <location>
        <begin position="78"/>
        <end position="218"/>
    </location>
</feature>
<evidence type="ECO:0000313" key="4">
    <source>
        <dbReference type="Proteomes" id="UP000317835"/>
    </source>
</evidence>
<gene>
    <name evidence="3" type="ORF">ElP_67890</name>
</gene>
<dbReference type="EMBL" id="CP036426">
    <property type="protein sequence ID" value="QDV38831.1"/>
    <property type="molecule type" value="Genomic_DNA"/>
</dbReference>
<dbReference type="InterPro" id="IPR036514">
    <property type="entry name" value="SGNH_hydro_sf"/>
</dbReference>
<sequence length="236" mass="25796" precursor="true">MPLRLSLALALVVLLGPVSSAQQPEANRPEDPAYAQVEDEPGLPRVLLLGDSISIDYTLDVREALDGTANVHRPAENCGPTTRGLERLDDWLGDGPWDVIHANFGLHDLKFIDEQGENTSPDLGHPQVPLDRYEENLDRILSRLKDTGATVILATTTPVPPGEPQRTEGDEQCYNEVARRVAERHGVAVNDLHAFIAPKFEALAIRPGNVHFTDEGSDLLGNRVAEVIEEALGDRP</sequence>
<dbReference type="RefSeq" id="WP_145277635.1">
    <property type="nucleotide sequence ID" value="NZ_CP036426.1"/>
</dbReference>
<dbReference type="SUPFAM" id="SSF52266">
    <property type="entry name" value="SGNH hydrolase"/>
    <property type="match status" value="1"/>
</dbReference>
<proteinExistence type="predicted"/>
<dbReference type="Gene3D" id="3.40.50.1110">
    <property type="entry name" value="SGNH hydrolase"/>
    <property type="match status" value="1"/>
</dbReference>
<protein>
    <recommendedName>
        <fullName evidence="2">SGNH hydrolase-type esterase domain-containing protein</fullName>
    </recommendedName>
</protein>
<dbReference type="Proteomes" id="UP000317835">
    <property type="component" value="Chromosome"/>
</dbReference>
<dbReference type="InterPro" id="IPR051532">
    <property type="entry name" value="Ester_Hydrolysis_Enzymes"/>
</dbReference>
<dbReference type="KEGG" id="tpla:ElP_67890"/>
<evidence type="ECO:0000256" key="1">
    <source>
        <dbReference type="SAM" id="SignalP"/>
    </source>
</evidence>
<keyword evidence="4" id="KW-1185">Reference proteome</keyword>
<dbReference type="PANTHER" id="PTHR30383">
    <property type="entry name" value="THIOESTERASE 1/PROTEASE 1/LYSOPHOSPHOLIPASE L1"/>
    <property type="match status" value="1"/>
</dbReference>
<feature type="signal peptide" evidence="1">
    <location>
        <begin position="1"/>
        <end position="21"/>
    </location>
</feature>
<dbReference type="AlphaFoldDB" id="A0A518HD95"/>
<accession>A0A518HD95</accession>
<reference evidence="3 4" key="1">
    <citation type="submission" date="2019-02" db="EMBL/GenBank/DDBJ databases">
        <title>Deep-cultivation of Planctomycetes and their phenomic and genomic characterization uncovers novel biology.</title>
        <authorList>
            <person name="Wiegand S."/>
            <person name="Jogler M."/>
            <person name="Boedeker C."/>
            <person name="Pinto D."/>
            <person name="Vollmers J."/>
            <person name="Rivas-Marin E."/>
            <person name="Kohn T."/>
            <person name="Peeters S.H."/>
            <person name="Heuer A."/>
            <person name="Rast P."/>
            <person name="Oberbeckmann S."/>
            <person name="Bunk B."/>
            <person name="Jeske O."/>
            <person name="Meyerdierks A."/>
            <person name="Storesund J.E."/>
            <person name="Kallscheuer N."/>
            <person name="Luecker S."/>
            <person name="Lage O.M."/>
            <person name="Pohl T."/>
            <person name="Merkel B.J."/>
            <person name="Hornburger P."/>
            <person name="Mueller R.-W."/>
            <person name="Bruemmer F."/>
            <person name="Labrenz M."/>
            <person name="Spormann A.M."/>
            <person name="Op den Camp H."/>
            <person name="Overmann J."/>
            <person name="Amann R."/>
            <person name="Jetten M.S.M."/>
            <person name="Mascher T."/>
            <person name="Medema M.H."/>
            <person name="Devos D.P."/>
            <person name="Kaster A.-K."/>
            <person name="Ovreas L."/>
            <person name="Rohde M."/>
            <person name="Galperin M.Y."/>
            <person name="Jogler C."/>
        </authorList>
    </citation>
    <scope>NUCLEOTIDE SEQUENCE [LARGE SCALE GENOMIC DNA]</scope>
    <source>
        <strain evidence="3 4">ElP</strain>
    </source>
</reference>
<name>A0A518HD95_9BACT</name>
<feature type="chain" id="PRO_5021922560" description="SGNH hydrolase-type esterase domain-containing protein" evidence="1">
    <location>
        <begin position="22"/>
        <end position="236"/>
    </location>
</feature>
<dbReference type="CDD" id="cd00229">
    <property type="entry name" value="SGNH_hydrolase"/>
    <property type="match status" value="1"/>
</dbReference>
<keyword evidence="1" id="KW-0732">Signal</keyword>
<dbReference type="Pfam" id="PF13472">
    <property type="entry name" value="Lipase_GDSL_2"/>
    <property type="match status" value="1"/>
</dbReference>
<organism evidence="3 4">
    <name type="scientific">Tautonia plasticadhaerens</name>
    <dbReference type="NCBI Taxonomy" id="2527974"/>
    <lineage>
        <taxon>Bacteria</taxon>
        <taxon>Pseudomonadati</taxon>
        <taxon>Planctomycetota</taxon>
        <taxon>Planctomycetia</taxon>
        <taxon>Isosphaerales</taxon>
        <taxon>Isosphaeraceae</taxon>
        <taxon>Tautonia</taxon>
    </lineage>
</organism>
<evidence type="ECO:0000259" key="2">
    <source>
        <dbReference type="Pfam" id="PF13472"/>
    </source>
</evidence>